<feature type="region of interest" description="Disordered" evidence="1">
    <location>
        <begin position="273"/>
        <end position="315"/>
    </location>
</feature>
<protein>
    <submittedName>
        <fullName evidence="2">Uncharacterized protein</fullName>
    </submittedName>
</protein>
<reference evidence="2 3" key="1">
    <citation type="journal article" date="2024" name="J Genomics">
        <title>Draft genome sequencing and assembly of Favolaschia claudopus CIRM-BRFM 2984 isolated from oak limbs.</title>
        <authorList>
            <person name="Navarro D."/>
            <person name="Drula E."/>
            <person name="Chaduli D."/>
            <person name="Cazenave R."/>
            <person name="Ahrendt S."/>
            <person name="Wang J."/>
            <person name="Lipzen A."/>
            <person name="Daum C."/>
            <person name="Barry K."/>
            <person name="Grigoriev I.V."/>
            <person name="Favel A."/>
            <person name="Rosso M.N."/>
            <person name="Martin F."/>
        </authorList>
    </citation>
    <scope>NUCLEOTIDE SEQUENCE [LARGE SCALE GENOMIC DNA]</scope>
    <source>
        <strain evidence="2 3">CIRM-BRFM 2984</strain>
    </source>
</reference>
<evidence type="ECO:0000313" key="2">
    <source>
        <dbReference type="EMBL" id="KAK7007945.1"/>
    </source>
</evidence>
<evidence type="ECO:0000313" key="3">
    <source>
        <dbReference type="Proteomes" id="UP001362999"/>
    </source>
</evidence>
<comment type="caution">
    <text evidence="2">The sequence shown here is derived from an EMBL/GenBank/DDBJ whole genome shotgun (WGS) entry which is preliminary data.</text>
</comment>
<name>A0AAW0AF65_9AGAR</name>
<dbReference type="AlphaFoldDB" id="A0AAW0AF65"/>
<dbReference type="Proteomes" id="UP001362999">
    <property type="component" value="Unassembled WGS sequence"/>
</dbReference>
<dbReference type="EMBL" id="JAWWNJ010000069">
    <property type="protein sequence ID" value="KAK7007945.1"/>
    <property type="molecule type" value="Genomic_DNA"/>
</dbReference>
<evidence type="ECO:0000256" key="1">
    <source>
        <dbReference type="SAM" id="MobiDB-lite"/>
    </source>
</evidence>
<keyword evidence="3" id="KW-1185">Reference proteome</keyword>
<sequence length="315" mass="34669">MDTYYAHQEAAETVQIWSVKSTETNSPLVKCRFAQPACDLDTDLVTVKKFDEGETGKIFIADGSGSPTEAIFTIVGVLCAQELPPVKRHSFAAKRVPYARQYAGIVGYGAPAFDLALSNLSSVAYEMAVAFGTRDIVGWKIEKSHTIGGSELSSSCRYFTVGRKIPEGDKIPFANAVDPYGVLTAFVTETVAHCVDNDVLYMQFKNNQCFPKDPSTFQNGDIVEMGVSLVTWRTGKHNSPERKYTSKLVLRSLTLLDNTLSKKAYFARQAPQTLPSAGDKRIRPIEQGEHGDGGEESEARRKLARMHIDDDIDAL</sequence>
<gene>
    <name evidence="2" type="ORF">R3P38DRAFT_3211600</name>
</gene>
<organism evidence="2 3">
    <name type="scientific">Favolaschia claudopus</name>
    <dbReference type="NCBI Taxonomy" id="2862362"/>
    <lineage>
        <taxon>Eukaryota</taxon>
        <taxon>Fungi</taxon>
        <taxon>Dikarya</taxon>
        <taxon>Basidiomycota</taxon>
        <taxon>Agaricomycotina</taxon>
        <taxon>Agaricomycetes</taxon>
        <taxon>Agaricomycetidae</taxon>
        <taxon>Agaricales</taxon>
        <taxon>Marasmiineae</taxon>
        <taxon>Mycenaceae</taxon>
        <taxon>Favolaschia</taxon>
    </lineage>
</organism>
<accession>A0AAW0AF65</accession>
<proteinExistence type="predicted"/>
<feature type="compositionally biased region" description="Basic and acidic residues" evidence="1">
    <location>
        <begin position="278"/>
        <end position="309"/>
    </location>
</feature>